<dbReference type="EMBL" id="LBFC01000018">
    <property type="protein sequence ID" value="ONN27184.1"/>
    <property type="molecule type" value="Genomic_DNA"/>
</dbReference>
<evidence type="ECO:0000313" key="1">
    <source>
        <dbReference type="EMBL" id="ONN27184.1"/>
    </source>
</evidence>
<accession>A0ABX3IIN7</accession>
<gene>
    <name evidence="1" type="ORF">XJ44_05215</name>
</gene>
<evidence type="ECO:0000313" key="2">
    <source>
        <dbReference type="Proteomes" id="UP000242616"/>
    </source>
</evidence>
<proteinExistence type="predicted"/>
<sequence>MRKGFTFVELLVSLIILTLTFQIVFSVVFNIMESYKISKVNMQNLYAESYVSLLYDILENELKYAGSGGELLKNLYKPSYVLGNVSSYIQKGEKYSEITDHIWLANSIDVKEDTNKLEFYVTYVVTYKNFFVRNADGTYSPLFKGYVGDFRWAIIKNKLSPSTEGYFTRFVKLDVEKISGPDEFPGIVGPEDTFKIEEINLADQTEKVMLGDEDKYIYPLSRNTLTSVEFSKNLFRQIKVVFEKNTGKIYIEKFFPILDLTKKVYRQDILENVKSFEVYALYYPNGEKRLSEIKNQSFDLSSIYALKFLVTWSSPWKFGSKNFEITKTRVILLIPNL</sequence>
<comment type="caution">
    <text evidence="1">The sequence shown here is derived from an EMBL/GenBank/DDBJ whole genome shotgun (WGS) entry which is preliminary data.</text>
</comment>
<keyword evidence="2" id="KW-1185">Reference proteome</keyword>
<reference evidence="1 2" key="1">
    <citation type="submission" date="2015-06" db="EMBL/GenBank/DDBJ databases">
        <title>Genome sequencing of Thermotogales isolates from hydrothermal vents.</title>
        <authorList>
            <person name="Haverkamp T.H."/>
            <person name="Kublanov I.V."/>
            <person name="Nesbo C.L."/>
        </authorList>
    </citation>
    <scope>NUCLEOTIDE SEQUENCE [LARGE SCALE GENOMIC DNA]</scope>
    <source>
        <strain evidence="2">ik275mar</strain>
    </source>
</reference>
<dbReference type="RefSeq" id="WP_077198308.1">
    <property type="nucleotide sequence ID" value="NZ_LBFC01000018.1"/>
</dbReference>
<dbReference type="Proteomes" id="UP000242616">
    <property type="component" value="Unassembled WGS sequence"/>
</dbReference>
<protein>
    <submittedName>
        <fullName evidence="1">N-terminal cleavage protein</fullName>
    </submittedName>
</protein>
<name>A0ABX3IIN7_9BACT</name>
<organism evidence="1 2">
    <name type="scientific">Thermosipho affectus</name>
    <dbReference type="NCBI Taxonomy" id="660294"/>
    <lineage>
        <taxon>Bacteria</taxon>
        <taxon>Thermotogati</taxon>
        <taxon>Thermotogota</taxon>
        <taxon>Thermotogae</taxon>
        <taxon>Thermotogales</taxon>
        <taxon>Fervidobacteriaceae</taxon>
        <taxon>Thermosipho</taxon>
    </lineage>
</organism>